<dbReference type="Proteomes" id="UP001458946">
    <property type="component" value="Unassembled WGS sequence"/>
</dbReference>
<keyword evidence="2 5" id="KW-0418">Kinase</keyword>
<proteinExistence type="predicted"/>
<dbReference type="InterPro" id="IPR036890">
    <property type="entry name" value="HATPase_C_sf"/>
</dbReference>
<evidence type="ECO:0000259" key="4">
    <source>
        <dbReference type="Pfam" id="PF02518"/>
    </source>
</evidence>
<dbReference type="InterPro" id="IPR003594">
    <property type="entry name" value="HATPase_dom"/>
</dbReference>
<dbReference type="Gene3D" id="3.30.565.10">
    <property type="entry name" value="Histidine kinase-like ATPase, C-terminal domain"/>
    <property type="match status" value="1"/>
</dbReference>
<feature type="domain" description="Histidine kinase/HSP90-like ATPase" evidence="4">
    <location>
        <begin position="65"/>
        <end position="149"/>
    </location>
</feature>
<dbReference type="GO" id="GO:0016301">
    <property type="term" value="F:kinase activity"/>
    <property type="evidence" value="ECO:0007669"/>
    <property type="project" value="UniProtKB-KW"/>
</dbReference>
<keyword evidence="6" id="KW-1185">Reference proteome</keyword>
<organism evidence="5 6">
    <name type="scientific">Deinococcus xinjiangensis</name>
    <dbReference type="NCBI Taxonomy" id="457454"/>
    <lineage>
        <taxon>Bacteria</taxon>
        <taxon>Thermotogati</taxon>
        <taxon>Deinococcota</taxon>
        <taxon>Deinococci</taxon>
        <taxon>Deinococcales</taxon>
        <taxon>Deinococcaceae</taxon>
        <taxon>Deinococcus</taxon>
    </lineage>
</organism>
<dbReference type="Pfam" id="PF02518">
    <property type="entry name" value="HATPase_c"/>
    <property type="match status" value="1"/>
</dbReference>
<dbReference type="PANTHER" id="PTHR24421">
    <property type="entry name" value="NITRATE/NITRITE SENSOR PROTEIN NARX-RELATED"/>
    <property type="match status" value="1"/>
</dbReference>
<sequence>MDKSEAVAHMLLRDVRATVRGLRHTSSGLDFQQQLEQLGQTVPLKVSLSFAAGFTLTSPIQSHVLLRTAQEILTNAARHAKAKQVWLDFERRADMVVLCARDDGRGAATLQLGCGLSGMRERLASIGGTLDIQPNLGRGLALRATVPVPAPPLSVGGNT</sequence>
<accession>A0ABP9V7H9</accession>
<keyword evidence="1" id="KW-0808">Transferase</keyword>
<evidence type="ECO:0000256" key="1">
    <source>
        <dbReference type="ARBA" id="ARBA00022679"/>
    </source>
</evidence>
<evidence type="ECO:0000256" key="3">
    <source>
        <dbReference type="ARBA" id="ARBA00023012"/>
    </source>
</evidence>
<evidence type="ECO:0000313" key="5">
    <source>
        <dbReference type="EMBL" id="GAA5501219.1"/>
    </source>
</evidence>
<protein>
    <submittedName>
        <fullName evidence="5">Sensor histidine kinase LnrJ</fullName>
    </submittedName>
</protein>
<comment type="caution">
    <text evidence="5">The sequence shown here is derived from an EMBL/GenBank/DDBJ whole genome shotgun (WGS) entry which is preliminary data.</text>
</comment>
<gene>
    <name evidence="5" type="primary">lnrJ</name>
    <name evidence="5" type="ORF">Dxin01_00951</name>
</gene>
<dbReference type="SUPFAM" id="SSF55874">
    <property type="entry name" value="ATPase domain of HSP90 chaperone/DNA topoisomerase II/histidine kinase"/>
    <property type="match status" value="1"/>
</dbReference>
<name>A0ABP9V7H9_9DEIO</name>
<keyword evidence="3" id="KW-0902">Two-component regulatory system</keyword>
<evidence type="ECO:0000313" key="6">
    <source>
        <dbReference type="Proteomes" id="UP001458946"/>
    </source>
</evidence>
<dbReference type="InterPro" id="IPR050482">
    <property type="entry name" value="Sensor_HK_TwoCompSys"/>
</dbReference>
<dbReference type="CDD" id="cd16917">
    <property type="entry name" value="HATPase_UhpB-NarQ-NarX-like"/>
    <property type="match status" value="1"/>
</dbReference>
<dbReference type="EMBL" id="BAABRN010000007">
    <property type="protein sequence ID" value="GAA5501219.1"/>
    <property type="molecule type" value="Genomic_DNA"/>
</dbReference>
<dbReference type="RefSeq" id="WP_353541189.1">
    <property type="nucleotide sequence ID" value="NZ_BAABRN010000007.1"/>
</dbReference>
<evidence type="ECO:0000256" key="2">
    <source>
        <dbReference type="ARBA" id="ARBA00022777"/>
    </source>
</evidence>
<reference evidence="5 6" key="1">
    <citation type="submission" date="2024-02" db="EMBL/GenBank/DDBJ databases">
        <title>Deinococcus xinjiangensis NBRC 107630.</title>
        <authorList>
            <person name="Ichikawa N."/>
            <person name="Katano-Makiyama Y."/>
            <person name="Hidaka K."/>
        </authorList>
    </citation>
    <scope>NUCLEOTIDE SEQUENCE [LARGE SCALE GENOMIC DNA]</scope>
    <source>
        <strain evidence="5 6">NBRC 107630</strain>
    </source>
</reference>
<dbReference type="PANTHER" id="PTHR24421:SF59">
    <property type="entry name" value="OXYGEN SENSOR HISTIDINE KINASE NREB"/>
    <property type="match status" value="1"/>
</dbReference>